<dbReference type="SUPFAM" id="SSF52540">
    <property type="entry name" value="P-loop containing nucleoside triphosphate hydrolases"/>
    <property type="match status" value="1"/>
</dbReference>
<dbReference type="SUPFAM" id="SSF48371">
    <property type="entry name" value="ARM repeat"/>
    <property type="match status" value="1"/>
</dbReference>
<dbReference type="InterPro" id="IPR016024">
    <property type="entry name" value="ARM-type_fold"/>
</dbReference>
<dbReference type="InterPro" id="IPR023179">
    <property type="entry name" value="GTP-bd_ortho_bundle_sf"/>
</dbReference>
<dbReference type="GO" id="GO:0005730">
    <property type="term" value="C:nucleolus"/>
    <property type="evidence" value="ECO:0007669"/>
    <property type="project" value="TreeGrafter"/>
</dbReference>
<evidence type="ECO:0000313" key="5">
    <source>
        <dbReference type="Proteomes" id="UP000749646"/>
    </source>
</evidence>
<reference evidence="4" key="1">
    <citation type="journal article" date="2020" name="Fungal Divers.">
        <title>Resolving the Mortierellaceae phylogeny through synthesis of multi-gene phylogenetics and phylogenomics.</title>
        <authorList>
            <person name="Vandepol N."/>
            <person name="Liber J."/>
            <person name="Desiro A."/>
            <person name="Na H."/>
            <person name="Kennedy M."/>
            <person name="Barry K."/>
            <person name="Grigoriev I.V."/>
            <person name="Miller A.N."/>
            <person name="O'Donnell K."/>
            <person name="Stajich J.E."/>
            <person name="Bonito G."/>
        </authorList>
    </citation>
    <scope>NUCLEOTIDE SEQUENCE</scope>
    <source>
        <strain evidence="4">MES-2147</strain>
    </source>
</reference>
<comment type="caution">
    <text evidence="4">The sequence shown here is derived from an EMBL/GenBank/DDBJ whole genome shotgun (WGS) entry which is preliminary data.</text>
</comment>
<evidence type="ECO:0000256" key="1">
    <source>
        <dbReference type="ARBA" id="ARBA00022741"/>
    </source>
</evidence>
<name>A0A9P6IJG6_9FUNG</name>
<organism evidence="4 5">
    <name type="scientific">Modicella reniformis</name>
    <dbReference type="NCBI Taxonomy" id="1440133"/>
    <lineage>
        <taxon>Eukaryota</taxon>
        <taxon>Fungi</taxon>
        <taxon>Fungi incertae sedis</taxon>
        <taxon>Mucoromycota</taxon>
        <taxon>Mortierellomycotina</taxon>
        <taxon>Mortierellomycetes</taxon>
        <taxon>Mortierellales</taxon>
        <taxon>Mortierellaceae</taxon>
        <taxon>Modicella</taxon>
    </lineage>
</organism>
<dbReference type="AlphaFoldDB" id="A0A9P6IJG6"/>
<dbReference type="EMBL" id="JAAAHW010010249">
    <property type="protein sequence ID" value="KAF9928448.1"/>
    <property type="molecule type" value="Genomic_DNA"/>
</dbReference>
<feature type="compositionally biased region" description="Low complexity" evidence="3">
    <location>
        <begin position="231"/>
        <end position="245"/>
    </location>
</feature>
<proteinExistence type="predicted"/>
<dbReference type="GO" id="GO:0005525">
    <property type="term" value="F:GTP binding"/>
    <property type="evidence" value="ECO:0007669"/>
    <property type="project" value="UniProtKB-KW"/>
</dbReference>
<dbReference type="PANTHER" id="PTHR11089:SF30">
    <property type="entry name" value="GUANINE NUCLEOTIDE-BINDING PROTEIN-LIKE 3 HOMOLOG"/>
    <property type="match status" value="1"/>
</dbReference>
<keyword evidence="5" id="KW-1185">Reference proteome</keyword>
<keyword evidence="1" id="KW-0547">Nucleotide-binding</keyword>
<dbReference type="PANTHER" id="PTHR11089">
    <property type="entry name" value="GTP-BINDING PROTEIN-RELATED"/>
    <property type="match status" value="1"/>
</dbReference>
<evidence type="ECO:0000313" key="4">
    <source>
        <dbReference type="EMBL" id="KAF9928448.1"/>
    </source>
</evidence>
<feature type="compositionally biased region" description="Acidic residues" evidence="3">
    <location>
        <begin position="282"/>
        <end position="320"/>
    </location>
</feature>
<dbReference type="InterPro" id="IPR050755">
    <property type="entry name" value="TRAFAC_YlqF/YawG_RiboMat"/>
</dbReference>
<dbReference type="Gene3D" id="1.10.1580.10">
    <property type="match status" value="1"/>
</dbReference>
<feature type="region of interest" description="Disordered" evidence="3">
    <location>
        <begin position="219"/>
        <end position="247"/>
    </location>
</feature>
<sequence length="320" mass="35672">MKDVNKAAWVQIKEVVNASEVLLVVLDARDPQRCKSKRLERLVQQANKRIVFVLNKIDLVSRRNAEGWVKNLSQEYPVAVTVSTNSTAEHLAAAAGVEELANLLTHFALETKKKLITVGVVGYASVGRSDISIGGPIELLLRSKIITNESLVSATESIVMRCKKEPLMVNYSLPMFDNGNEFLCQLARQQGNLLKGGIPDTITAARSFLRELINIDKLPFYTTPPRPRPHPSSSSDSKSLSNSGSVRMKEFGTSVKKSIEMLDGLLFPMDSKPAIALAPQELLEDDEDQEEEDNENQEEEEDDEAQEEEEEEEDEEEEDT</sequence>
<gene>
    <name evidence="4" type="primary">GNL3L</name>
    <name evidence="4" type="ORF">BGZ65_006266</name>
</gene>
<feature type="region of interest" description="Disordered" evidence="3">
    <location>
        <begin position="276"/>
        <end position="320"/>
    </location>
</feature>
<evidence type="ECO:0000256" key="2">
    <source>
        <dbReference type="ARBA" id="ARBA00023134"/>
    </source>
</evidence>
<dbReference type="OrthoDB" id="444945at2759"/>
<protein>
    <submittedName>
        <fullName evidence="4">Guanine nucleotide-binding protein-like 3-like protein</fullName>
    </submittedName>
</protein>
<accession>A0A9P6IJG6</accession>
<evidence type="ECO:0000256" key="3">
    <source>
        <dbReference type="SAM" id="MobiDB-lite"/>
    </source>
</evidence>
<dbReference type="Proteomes" id="UP000749646">
    <property type="component" value="Unassembled WGS sequence"/>
</dbReference>
<keyword evidence="2" id="KW-0342">GTP-binding</keyword>
<dbReference type="InterPro" id="IPR027417">
    <property type="entry name" value="P-loop_NTPase"/>
</dbReference>
<dbReference type="Gene3D" id="3.40.50.300">
    <property type="entry name" value="P-loop containing nucleotide triphosphate hydrolases"/>
    <property type="match status" value="1"/>
</dbReference>